<gene>
    <name evidence="1" type="ORF">SY86_00790</name>
</gene>
<proteinExistence type="predicted"/>
<accession>A0A0M2KGK6</accession>
<reference evidence="1 2" key="1">
    <citation type="submission" date="2015-01" db="EMBL/GenBank/DDBJ databases">
        <title>Erwinia tracheiphila.</title>
        <authorList>
            <person name="Shapiro L.R."/>
        </authorList>
    </citation>
    <scope>NUCLEOTIDE SEQUENCE [LARGE SCALE GENOMIC DNA]</scope>
    <source>
        <strain evidence="1 2">BuffGH</strain>
    </source>
</reference>
<keyword evidence="2" id="KW-1185">Reference proteome</keyword>
<evidence type="ECO:0000313" key="2">
    <source>
        <dbReference type="Proteomes" id="UP000033924"/>
    </source>
</evidence>
<name>A0A0M2KGK6_9GAMM</name>
<protein>
    <submittedName>
        <fullName evidence="1">Uncharacterized protein</fullName>
    </submittedName>
</protein>
<dbReference type="Proteomes" id="UP000033924">
    <property type="component" value="Unassembled WGS sequence"/>
</dbReference>
<comment type="caution">
    <text evidence="1">The sequence shown here is derived from an EMBL/GenBank/DDBJ whole genome shotgun (WGS) entry which is preliminary data.</text>
</comment>
<organism evidence="1 2">
    <name type="scientific">Erwinia tracheiphila</name>
    <dbReference type="NCBI Taxonomy" id="65700"/>
    <lineage>
        <taxon>Bacteria</taxon>
        <taxon>Pseudomonadati</taxon>
        <taxon>Pseudomonadota</taxon>
        <taxon>Gammaproteobacteria</taxon>
        <taxon>Enterobacterales</taxon>
        <taxon>Erwiniaceae</taxon>
        <taxon>Erwinia</taxon>
    </lineage>
</organism>
<dbReference type="EMBL" id="JXNU01000001">
    <property type="protein sequence ID" value="KKF38094.1"/>
    <property type="molecule type" value="Genomic_DNA"/>
</dbReference>
<sequence length="72" mass="7962">MTLPQSELDQTEAKLTSGGLMGEVKVLIATLDNATVEKITAGSSTNPENVRRVENIIDAQRWEHLFPQRNPT</sequence>
<dbReference type="AlphaFoldDB" id="A0A0M2KGK6"/>
<evidence type="ECO:0000313" key="1">
    <source>
        <dbReference type="EMBL" id="KKF38094.1"/>
    </source>
</evidence>
<dbReference type="STRING" id="65700.SY86_00790"/>